<keyword evidence="1" id="KW-0472">Membrane</keyword>
<dbReference type="Proteomes" id="UP001221898">
    <property type="component" value="Unassembled WGS sequence"/>
</dbReference>
<organism evidence="2 3">
    <name type="scientific">Aldrovandia affinis</name>
    <dbReference type="NCBI Taxonomy" id="143900"/>
    <lineage>
        <taxon>Eukaryota</taxon>
        <taxon>Metazoa</taxon>
        <taxon>Chordata</taxon>
        <taxon>Craniata</taxon>
        <taxon>Vertebrata</taxon>
        <taxon>Euteleostomi</taxon>
        <taxon>Actinopterygii</taxon>
        <taxon>Neopterygii</taxon>
        <taxon>Teleostei</taxon>
        <taxon>Notacanthiformes</taxon>
        <taxon>Halosauridae</taxon>
        <taxon>Aldrovandia</taxon>
    </lineage>
</organism>
<feature type="transmembrane region" description="Helical" evidence="1">
    <location>
        <begin position="15"/>
        <end position="37"/>
    </location>
</feature>
<name>A0AAD7WAT9_9TELE</name>
<reference evidence="2" key="1">
    <citation type="journal article" date="2023" name="Science">
        <title>Genome structures resolve the early diversification of teleost fishes.</title>
        <authorList>
            <person name="Parey E."/>
            <person name="Louis A."/>
            <person name="Montfort J."/>
            <person name="Bouchez O."/>
            <person name="Roques C."/>
            <person name="Iampietro C."/>
            <person name="Lluch J."/>
            <person name="Castinel A."/>
            <person name="Donnadieu C."/>
            <person name="Desvignes T."/>
            <person name="Floi Bucao C."/>
            <person name="Jouanno E."/>
            <person name="Wen M."/>
            <person name="Mejri S."/>
            <person name="Dirks R."/>
            <person name="Jansen H."/>
            <person name="Henkel C."/>
            <person name="Chen W.J."/>
            <person name="Zahm M."/>
            <person name="Cabau C."/>
            <person name="Klopp C."/>
            <person name="Thompson A.W."/>
            <person name="Robinson-Rechavi M."/>
            <person name="Braasch I."/>
            <person name="Lecointre G."/>
            <person name="Bobe J."/>
            <person name="Postlethwait J.H."/>
            <person name="Berthelot C."/>
            <person name="Roest Crollius H."/>
            <person name="Guiguen Y."/>
        </authorList>
    </citation>
    <scope>NUCLEOTIDE SEQUENCE</scope>
    <source>
        <strain evidence="2">NC1722</strain>
    </source>
</reference>
<comment type="caution">
    <text evidence="2">The sequence shown here is derived from an EMBL/GenBank/DDBJ whole genome shotgun (WGS) entry which is preliminary data.</text>
</comment>
<protein>
    <submittedName>
        <fullName evidence="2">Uncharacterized protein</fullName>
    </submittedName>
</protein>
<evidence type="ECO:0000313" key="2">
    <source>
        <dbReference type="EMBL" id="KAJ8390296.1"/>
    </source>
</evidence>
<evidence type="ECO:0000313" key="3">
    <source>
        <dbReference type="Proteomes" id="UP001221898"/>
    </source>
</evidence>
<dbReference type="EMBL" id="JAINUG010000171">
    <property type="protein sequence ID" value="KAJ8390296.1"/>
    <property type="molecule type" value="Genomic_DNA"/>
</dbReference>
<proteinExistence type="predicted"/>
<dbReference type="AlphaFoldDB" id="A0AAD7WAT9"/>
<sequence>MEYIGIPVPKARKPFISSIFIALKATFLIVSAMVSALKEHRSALSRRPPPARALALTDEPQFIAKLCGESSSLLVSRRVETASVTNE</sequence>
<keyword evidence="1" id="KW-0812">Transmembrane</keyword>
<gene>
    <name evidence="2" type="ORF">AAFF_G00108650</name>
</gene>
<keyword evidence="3" id="KW-1185">Reference proteome</keyword>
<keyword evidence="1" id="KW-1133">Transmembrane helix</keyword>
<evidence type="ECO:0000256" key="1">
    <source>
        <dbReference type="SAM" id="Phobius"/>
    </source>
</evidence>
<accession>A0AAD7WAT9</accession>